<keyword evidence="1" id="KW-0812">Transmembrane</keyword>
<evidence type="ECO:0000313" key="2">
    <source>
        <dbReference type="EMBL" id="ETV67443.1"/>
    </source>
</evidence>
<protein>
    <submittedName>
        <fullName evidence="2">Uncharacterized protein</fullName>
    </submittedName>
</protein>
<reference evidence="2" key="1">
    <citation type="submission" date="2013-12" db="EMBL/GenBank/DDBJ databases">
        <title>The Genome Sequence of Aphanomyces astaci APO3.</title>
        <authorList>
            <consortium name="The Broad Institute Genomics Platform"/>
            <person name="Russ C."/>
            <person name="Tyler B."/>
            <person name="van West P."/>
            <person name="Dieguez-Uribeondo J."/>
            <person name="Young S.K."/>
            <person name="Zeng Q."/>
            <person name="Gargeya S."/>
            <person name="Fitzgerald M."/>
            <person name="Abouelleil A."/>
            <person name="Alvarado L."/>
            <person name="Chapman S.B."/>
            <person name="Gainer-Dewar J."/>
            <person name="Goldberg J."/>
            <person name="Griggs A."/>
            <person name="Gujja S."/>
            <person name="Hansen M."/>
            <person name="Howarth C."/>
            <person name="Imamovic A."/>
            <person name="Ireland A."/>
            <person name="Larimer J."/>
            <person name="McCowan C."/>
            <person name="Murphy C."/>
            <person name="Pearson M."/>
            <person name="Poon T.W."/>
            <person name="Priest M."/>
            <person name="Roberts A."/>
            <person name="Saif S."/>
            <person name="Shea T."/>
            <person name="Sykes S."/>
            <person name="Wortman J."/>
            <person name="Nusbaum C."/>
            <person name="Birren B."/>
        </authorList>
    </citation>
    <scope>NUCLEOTIDE SEQUENCE [LARGE SCALE GENOMIC DNA]</scope>
    <source>
        <strain evidence="2">APO3</strain>
    </source>
</reference>
<evidence type="ECO:0000256" key="1">
    <source>
        <dbReference type="SAM" id="Phobius"/>
    </source>
</evidence>
<keyword evidence="1" id="KW-0472">Membrane</keyword>
<organism evidence="2">
    <name type="scientific">Aphanomyces astaci</name>
    <name type="common">Crayfish plague agent</name>
    <dbReference type="NCBI Taxonomy" id="112090"/>
    <lineage>
        <taxon>Eukaryota</taxon>
        <taxon>Sar</taxon>
        <taxon>Stramenopiles</taxon>
        <taxon>Oomycota</taxon>
        <taxon>Saprolegniomycetes</taxon>
        <taxon>Saprolegniales</taxon>
        <taxon>Verrucalvaceae</taxon>
        <taxon>Aphanomyces</taxon>
    </lineage>
</organism>
<keyword evidence="1" id="KW-1133">Transmembrane helix</keyword>
<proteinExistence type="predicted"/>
<sequence length="154" mass="16907">MEAGDIVAFATTLPAVACVVAFVGHDGRSHKKPRMNVYSIRNNVWEGVEACPGVGWYKRNLRVSRCTFDQIVYRLQVFAHDQGHRLPAMNAFVDMRIRVAMTHSYLSQEGGFAVTAALFGVANATTIINVNEVMDLIIALSSSAIRLPQVNNNG</sequence>
<dbReference type="AlphaFoldDB" id="W4FL50"/>
<dbReference type="VEuPathDB" id="FungiDB:H257_16324"/>
<dbReference type="RefSeq" id="XP_009843002.1">
    <property type="nucleotide sequence ID" value="XM_009844700.1"/>
</dbReference>
<gene>
    <name evidence="2" type="ORF">H257_16324</name>
</gene>
<dbReference type="EMBL" id="KI913197">
    <property type="protein sequence ID" value="ETV67443.1"/>
    <property type="molecule type" value="Genomic_DNA"/>
</dbReference>
<feature type="transmembrane region" description="Helical" evidence="1">
    <location>
        <begin position="6"/>
        <end position="25"/>
    </location>
</feature>
<name>W4FL50_APHAT</name>
<dbReference type="GeneID" id="20818320"/>
<accession>W4FL50</accession>